<sequence>MTDRFSEAREASQFLFLNLEGETGLPANSEVLIDPSREWRMCPHE</sequence>
<dbReference type="EMBL" id="CAJNAU010000335">
    <property type="protein sequence ID" value="CAE6872997.1"/>
    <property type="molecule type" value="Genomic_DNA"/>
</dbReference>
<evidence type="ECO:0000313" key="1">
    <source>
        <dbReference type="EMBL" id="CAE6872997.1"/>
    </source>
</evidence>
<dbReference type="Proteomes" id="UP000674425">
    <property type="component" value="Unassembled WGS sequence"/>
</dbReference>
<keyword evidence="2" id="KW-1185">Reference proteome</keyword>
<reference evidence="1 2" key="1">
    <citation type="submission" date="2021-02" db="EMBL/GenBank/DDBJ databases">
        <authorList>
            <person name="Vanwijnsberghe S."/>
        </authorList>
    </citation>
    <scope>NUCLEOTIDE SEQUENCE [LARGE SCALE GENOMIC DNA]</scope>
    <source>
        <strain evidence="1 2">R-69658</strain>
    </source>
</reference>
<accession>A0ABM8T8Y5</accession>
<gene>
    <name evidence="1" type="ORF">R69658_08252</name>
</gene>
<organism evidence="1 2">
    <name type="scientific">Paraburkholderia aspalathi</name>
    <dbReference type="NCBI Taxonomy" id="1324617"/>
    <lineage>
        <taxon>Bacteria</taxon>
        <taxon>Pseudomonadati</taxon>
        <taxon>Pseudomonadota</taxon>
        <taxon>Betaproteobacteria</taxon>
        <taxon>Burkholderiales</taxon>
        <taxon>Burkholderiaceae</taxon>
        <taxon>Paraburkholderia</taxon>
    </lineage>
</organism>
<name>A0ABM8T8Y5_9BURK</name>
<evidence type="ECO:0000313" key="2">
    <source>
        <dbReference type="Proteomes" id="UP000674425"/>
    </source>
</evidence>
<proteinExistence type="predicted"/>
<comment type="caution">
    <text evidence="1">The sequence shown here is derived from an EMBL/GenBank/DDBJ whole genome shotgun (WGS) entry which is preliminary data.</text>
</comment>
<protein>
    <submittedName>
        <fullName evidence="1">Uncharacterized protein</fullName>
    </submittedName>
</protein>